<organism evidence="5 6">
    <name type="scientific">Ruminococcus albus SY3</name>
    <dbReference type="NCBI Taxonomy" id="1341156"/>
    <lineage>
        <taxon>Bacteria</taxon>
        <taxon>Bacillati</taxon>
        <taxon>Bacillota</taxon>
        <taxon>Clostridia</taxon>
        <taxon>Eubacteriales</taxon>
        <taxon>Oscillospiraceae</taxon>
        <taxon>Ruminococcus</taxon>
    </lineage>
</organism>
<dbReference type="SUPFAM" id="SSF53448">
    <property type="entry name" value="Nucleotide-diphospho-sugar transferases"/>
    <property type="match status" value="1"/>
</dbReference>
<comment type="similarity">
    <text evidence="1">Belongs to the glycosyltransferase 2 family.</text>
</comment>
<dbReference type="EMBL" id="JEOB01000002">
    <property type="protein sequence ID" value="EXM39403.1"/>
    <property type="molecule type" value="Genomic_DNA"/>
</dbReference>
<keyword evidence="3 5" id="KW-0808">Transferase</keyword>
<dbReference type="Proteomes" id="UP000021369">
    <property type="component" value="Unassembled WGS sequence"/>
</dbReference>
<gene>
    <name evidence="5" type="ORF">RASY3_05630</name>
</gene>
<dbReference type="PANTHER" id="PTHR43685:SF5">
    <property type="entry name" value="GLYCOSYLTRANSFERASE EPSE-RELATED"/>
    <property type="match status" value="1"/>
</dbReference>
<dbReference type="AlphaFoldDB" id="A0A011VXV3"/>
<dbReference type="PATRIC" id="fig|1341156.4.peg.1545"/>
<evidence type="ECO:0000256" key="2">
    <source>
        <dbReference type="ARBA" id="ARBA00022676"/>
    </source>
</evidence>
<evidence type="ECO:0000313" key="5">
    <source>
        <dbReference type="EMBL" id="EXM39403.1"/>
    </source>
</evidence>
<proteinExistence type="inferred from homology"/>
<feature type="domain" description="Glycosyltransferase 2-like" evidence="4">
    <location>
        <begin position="18"/>
        <end position="183"/>
    </location>
</feature>
<dbReference type="Pfam" id="PF00535">
    <property type="entry name" value="Glycos_transf_2"/>
    <property type="match status" value="1"/>
</dbReference>
<evidence type="ECO:0000313" key="6">
    <source>
        <dbReference type="Proteomes" id="UP000021369"/>
    </source>
</evidence>
<evidence type="ECO:0000256" key="1">
    <source>
        <dbReference type="ARBA" id="ARBA00006739"/>
    </source>
</evidence>
<sequence>MEERDAVVVAGYRLPKYSVLMSVYEKELPENLNQSLESMLKQTYPPSDFVLVCDGKLTNALDVIVKSFQNEYKDIFRIVRIDENVGAGKAVNKGIKACRYEYIVRMDSDDVSLRGRCLKEMLMFAMDKKLDIVGSYVEEFDDLTDKTLTLKKVPLMHDEIMNYSRRRNPFNRQTVAFRKSKALEIGGYSDLKLCEDYDFAVRMLAGGAKGQNIPEVLVRYRVSESTPEIRRSWRLTKGFVAVRWKLFTEGYIGLRDFFPPCFLQLILFILPMRFTRWFYRKFLRDTKITPPTAEVLGREQK</sequence>
<evidence type="ECO:0000256" key="3">
    <source>
        <dbReference type="ARBA" id="ARBA00022679"/>
    </source>
</evidence>
<keyword evidence="2" id="KW-0328">Glycosyltransferase</keyword>
<dbReference type="RefSeq" id="WP_051506346.1">
    <property type="nucleotide sequence ID" value="NZ_JEOB01000002.1"/>
</dbReference>
<name>A0A011VXV3_RUMAL</name>
<accession>A0A011VXV3</accession>
<dbReference type="PANTHER" id="PTHR43685">
    <property type="entry name" value="GLYCOSYLTRANSFERASE"/>
    <property type="match status" value="1"/>
</dbReference>
<keyword evidence="6" id="KW-1185">Reference proteome</keyword>
<dbReference type="InterPro" id="IPR050834">
    <property type="entry name" value="Glycosyltransf_2"/>
</dbReference>
<reference evidence="5 6" key="1">
    <citation type="submission" date="2013-06" db="EMBL/GenBank/DDBJ databases">
        <title>Rumen cellulosomics: divergent fiber-degrading strategies revealed by comparative genome-wide analysis of six Ruminococcal strains.</title>
        <authorList>
            <person name="Dassa B."/>
            <person name="Borovok I."/>
            <person name="Lamed R."/>
            <person name="Flint H."/>
            <person name="Yeoman C.J."/>
            <person name="White B."/>
            <person name="Bayer E.A."/>
        </authorList>
    </citation>
    <scope>NUCLEOTIDE SEQUENCE [LARGE SCALE GENOMIC DNA]</scope>
    <source>
        <strain evidence="5 6">SY3</strain>
    </source>
</reference>
<dbReference type="GO" id="GO:0016757">
    <property type="term" value="F:glycosyltransferase activity"/>
    <property type="evidence" value="ECO:0007669"/>
    <property type="project" value="UniProtKB-KW"/>
</dbReference>
<protein>
    <submittedName>
        <fullName evidence="5">Family 2 glycosyl transferase</fullName>
    </submittedName>
</protein>
<dbReference type="OrthoDB" id="9815829at2"/>
<evidence type="ECO:0000259" key="4">
    <source>
        <dbReference type="Pfam" id="PF00535"/>
    </source>
</evidence>
<dbReference type="Gene3D" id="3.90.550.10">
    <property type="entry name" value="Spore Coat Polysaccharide Biosynthesis Protein SpsA, Chain A"/>
    <property type="match status" value="1"/>
</dbReference>
<comment type="caution">
    <text evidence="5">The sequence shown here is derived from an EMBL/GenBank/DDBJ whole genome shotgun (WGS) entry which is preliminary data.</text>
</comment>
<dbReference type="InterPro" id="IPR029044">
    <property type="entry name" value="Nucleotide-diphossugar_trans"/>
</dbReference>
<dbReference type="InterPro" id="IPR001173">
    <property type="entry name" value="Glyco_trans_2-like"/>
</dbReference>